<evidence type="ECO:0000256" key="1">
    <source>
        <dbReference type="ARBA" id="ARBA00022801"/>
    </source>
</evidence>
<dbReference type="PRINTS" id="PR00412">
    <property type="entry name" value="EPOXHYDRLASE"/>
</dbReference>
<gene>
    <name evidence="4" type="ORF">TCM_021246</name>
</gene>
<dbReference type="STRING" id="3641.A0A061EPH6"/>
<dbReference type="eggNOG" id="KOG4178">
    <property type="taxonomic scope" value="Eukaryota"/>
</dbReference>
<dbReference type="InterPro" id="IPR000073">
    <property type="entry name" value="AB_hydrolase_1"/>
</dbReference>
<organism evidence="4 5">
    <name type="scientific">Theobroma cacao</name>
    <name type="common">Cacao</name>
    <name type="synonym">Cocoa</name>
    <dbReference type="NCBI Taxonomy" id="3641"/>
    <lineage>
        <taxon>Eukaryota</taxon>
        <taxon>Viridiplantae</taxon>
        <taxon>Streptophyta</taxon>
        <taxon>Embryophyta</taxon>
        <taxon>Tracheophyta</taxon>
        <taxon>Spermatophyta</taxon>
        <taxon>Magnoliopsida</taxon>
        <taxon>eudicotyledons</taxon>
        <taxon>Gunneridae</taxon>
        <taxon>Pentapetalae</taxon>
        <taxon>rosids</taxon>
        <taxon>malvids</taxon>
        <taxon>Malvales</taxon>
        <taxon>Malvaceae</taxon>
        <taxon>Byttnerioideae</taxon>
        <taxon>Theobroma</taxon>
    </lineage>
</organism>
<dbReference type="Pfam" id="PF12697">
    <property type="entry name" value="Abhydrolase_6"/>
    <property type="match status" value="1"/>
</dbReference>
<accession>A0A061EPH6</accession>
<dbReference type="SUPFAM" id="SSF53474">
    <property type="entry name" value="alpha/beta-Hydrolases"/>
    <property type="match status" value="1"/>
</dbReference>
<evidence type="ECO:0000259" key="3">
    <source>
        <dbReference type="Pfam" id="PF12697"/>
    </source>
</evidence>
<dbReference type="GO" id="GO:0016787">
    <property type="term" value="F:hydrolase activity"/>
    <property type="evidence" value="ECO:0000318"/>
    <property type="project" value="GO_Central"/>
</dbReference>
<name>A0A061EPH6_THECC</name>
<reference evidence="4 5" key="1">
    <citation type="journal article" date="2013" name="Genome Biol.">
        <title>The genome sequence of the most widely cultivated cacao type and its use to identify candidate genes regulating pod color.</title>
        <authorList>
            <person name="Motamayor J.C."/>
            <person name="Mockaitis K."/>
            <person name="Schmutz J."/>
            <person name="Haiminen N."/>
            <person name="Iii D.L."/>
            <person name="Cornejo O."/>
            <person name="Findley S.D."/>
            <person name="Zheng P."/>
            <person name="Utro F."/>
            <person name="Royaert S."/>
            <person name="Saski C."/>
            <person name="Jenkins J."/>
            <person name="Podicheti R."/>
            <person name="Zhao M."/>
            <person name="Scheffler B.E."/>
            <person name="Stack J.C."/>
            <person name="Feltus F.A."/>
            <person name="Mustiga G.M."/>
            <person name="Amores F."/>
            <person name="Phillips W."/>
            <person name="Marelli J.P."/>
            <person name="May G.D."/>
            <person name="Shapiro H."/>
            <person name="Ma J."/>
            <person name="Bustamante C.D."/>
            <person name="Schnell R.J."/>
            <person name="Main D."/>
            <person name="Gilbert D."/>
            <person name="Parida L."/>
            <person name="Kuhn D.N."/>
        </authorList>
    </citation>
    <scope>NUCLEOTIDE SEQUENCE [LARGE SCALE GENOMIC DNA]</scope>
    <source>
        <strain evidence="5">cv. Matina 1-6</strain>
    </source>
</reference>
<dbReference type="InterPro" id="IPR000639">
    <property type="entry name" value="Epox_hydrolase-like"/>
</dbReference>
<sequence length="222" mass="25152">MHVPWLFFLFQLKREKERNGAGRAQDDQRQWHQYARSGERLNPVILFLHRFAEPWYCWRHQIIAVTSLGYRAVAPDLRGHGDTDTDAPEEASSYTSLNVVGDLIGLLDAVAPDQDRVFIVGHVRGILTGNPLRVSELSNGDDYYICRFQIKAEMANGKDCLIVLQEPGVIEAEFLELGTERVIKGALTIRSPDPLFLPKGKYFGRPDNTPFSLPSWLSEEVV</sequence>
<dbReference type="HOGENOM" id="CLU_1247268_0_0_1"/>
<dbReference type="InterPro" id="IPR029058">
    <property type="entry name" value="AB_hydrolase_fold"/>
</dbReference>
<dbReference type="Gramene" id="EOY06568">
    <property type="protein sequence ID" value="EOY06568"/>
    <property type="gene ID" value="TCM_021246"/>
</dbReference>
<proteinExistence type="inferred from homology"/>
<keyword evidence="1" id="KW-0378">Hydrolase</keyword>
<dbReference type="PANTHER" id="PTHR43329">
    <property type="entry name" value="EPOXIDE HYDROLASE"/>
    <property type="match status" value="1"/>
</dbReference>
<dbReference type="AlphaFoldDB" id="A0A061EPH6"/>
<feature type="domain" description="AB hydrolase-1" evidence="3">
    <location>
        <begin position="46"/>
        <end position="122"/>
    </location>
</feature>
<evidence type="ECO:0000256" key="2">
    <source>
        <dbReference type="ARBA" id="ARBA00038334"/>
    </source>
</evidence>
<keyword evidence="5" id="KW-1185">Reference proteome</keyword>
<evidence type="ECO:0000313" key="5">
    <source>
        <dbReference type="Proteomes" id="UP000026915"/>
    </source>
</evidence>
<protein>
    <submittedName>
        <fullName evidence="4">Alpha/beta-Hydrolases superfamily protein, putative</fullName>
    </submittedName>
</protein>
<dbReference type="InParanoid" id="A0A061EPH6"/>
<comment type="similarity">
    <text evidence="2">Belongs to the AB hydrolase superfamily. Epoxide hydrolase family.</text>
</comment>
<evidence type="ECO:0000313" key="4">
    <source>
        <dbReference type="EMBL" id="EOY06568.1"/>
    </source>
</evidence>
<dbReference type="Gene3D" id="3.40.50.1820">
    <property type="entry name" value="alpha/beta hydrolase"/>
    <property type="match status" value="1"/>
</dbReference>
<dbReference type="Proteomes" id="UP000026915">
    <property type="component" value="Chromosome 4"/>
</dbReference>
<dbReference type="EMBL" id="CM001882">
    <property type="protein sequence ID" value="EOY06568.1"/>
    <property type="molecule type" value="Genomic_DNA"/>
</dbReference>